<name>A0ABY9D5E9_VITVI</name>
<evidence type="ECO:0000313" key="1">
    <source>
        <dbReference type="EMBL" id="WKA02158.1"/>
    </source>
</evidence>
<protein>
    <submittedName>
        <fullName evidence="1">Uncharacterized protein</fullName>
    </submittedName>
</protein>
<sequence length="71" mass="8291">MRFGGEMKKLWSFEDKCTKLSENFATETPFARVFRSCETTFGTRVPFCSIVPLILKLRYGCEITFGLRNHF</sequence>
<accession>A0ABY9D5E9</accession>
<reference evidence="1 2" key="1">
    <citation type="journal article" date="2023" name="Hortic Res">
        <title>The complete reference genome for grapevine (Vitis vinifera L.) genetics and breeding.</title>
        <authorList>
            <person name="Shi X."/>
            <person name="Cao S."/>
            <person name="Wang X."/>
            <person name="Huang S."/>
            <person name="Wang Y."/>
            <person name="Liu Z."/>
            <person name="Liu W."/>
            <person name="Leng X."/>
            <person name="Peng Y."/>
            <person name="Wang N."/>
            <person name="Wang Y."/>
            <person name="Ma Z."/>
            <person name="Xu X."/>
            <person name="Zhang F."/>
            <person name="Xue H."/>
            <person name="Zhong H."/>
            <person name="Wang Y."/>
            <person name="Zhang K."/>
            <person name="Velt A."/>
            <person name="Avia K."/>
            <person name="Holtgrawe D."/>
            <person name="Grimplet J."/>
            <person name="Matus J.T."/>
            <person name="Ware D."/>
            <person name="Wu X."/>
            <person name="Wang H."/>
            <person name="Liu C."/>
            <person name="Fang Y."/>
            <person name="Rustenholz C."/>
            <person name="Cheng Z."/>
            <person name="Xiao H."/>
            <person name="Zhou Y."/>
        </authorList>
    </citation>
    <scope>NUCLEOTIDE SEQUENCE [LARGE SCALE GENOMIC DNA]</scope>
    <source>
        <strain evidence="2">cv. Pinot noir / PN40024</strain>
        <tissue evidence="1">Leaf</tissue>
    </source>
</reference>
<keyword evidence="2" id="KW-1185">Reference proteome</keyword>
<gene>
    <name evidence="1" type="ORF">VitviT2T_020379</name>
</gene>
<evidence type="ECO:0000313" key="2">
    <source>
        <dbReference type="Proteomes" id="UP001227230"/>
    </source>
</evidence>
<proteinExistence type="predicted"/>
<dbReference type="EMBL" id="CP126660">
    <property type="protein sequence ID" value="WKA02158.1"/>
    <property type="molecule type" value="Genomic_DNA"/>
</dbReference>
<organism evidence="1 2">
    <name type="scientific">Vitis vinifera</name>
    <name type="common">Grape</name>
    <dbReference type="NCBI Taxonomy" id="29760"/>
    <lineage>
        <taxon>Eukaryota</taxon>
        <taxon>Viridiplantae</taxon>
        <taxon>Streptophyta</taxon>
        <taxon>Embryophyta</taxon>
        <taxon>Tracheophyta</taxon>
        <taxon>Spermatophyta</taxon>
        <taxon>Magnoliopsida</taxon>
        <taxon>eudicotyledons</taxon>
        <taxon>Gunneridae</taxon>
        <taxon>Pentapetalae</taxon>
        <taxon>rosids</taxon>
        <taxon>Vitales</taxon>
        <taxon>Vitaceae</taxon>
        <taxon>Viteae</taxon>
        <taxon>Vitis</taxon>
    </lineage>
</organism>
<dbReference type="Proteomes" id="UP001227230">
    <property type="component" value="Chromosome 13"/>
</dbReference>